<name>A0ABY6PLU0_9ACTN</name>
<dbReference type="Proteomes" id="UP001164963">
    <property type="component" value="Chromosome"/>
</dbReference>
<feature type="region of interest" description="Disordered" evidence="1">
    <location>
        <begin position="23"/>
        <end position="59"/>
    </location>
</feature>
<organism evidence="2 3">
    <name type="scientific">Streptomyces drozdowiczii</name>
    <dbReference type="NCBI Taxonomy" id="202862"/>
    <lineage>
        <taxon>Bacteria</taxon>
        <taxon>Bacillati</taxon>
        <taxon>Actinomycetota</taxon>
        <taxon>Actinomycetes</taxon>
        <taxon>Kitasatosporales</taxon>
        <taxon>Streptomycetaceae</taxon>
        <taxon>Streptomyces</taxon>
    </lineage>
</organism>
<dbReference type="RefSeq" id="WP_265538632.1">
    <property type="nucleotide sequence ID" value="NZ_CP098740.1"/>
</dbReference>
<accession>A0ABY6PLU0</accession>
<evidence type="ECO:0000313" key="2">
    <source>
        <dbReference type="EMBL" id="UZK53022.1"/>
    </source>
</evidence>
<reference evidence="2" key="1">
    <citation type="journal article" date="2022" name="Front. Microbiol.">
        <title>Mirubactin C rescues the lethal effect of cell wall biosynthesis mutations in Bacillus subtilis.</title>
        <authorList>
            <person name="Kepplinger B."/>
            <person name="Wen X."/>
            <person name="Tyler A.R."/>
            <person name="Kim B.Y."/>
            <person name="Brown J."/>
            <person name="Banks P."/>
            <person name="Dashti Y."/>
            <person name="Mackenzie E.S."/>
            <person name="Wills C."/>
            <person name="Kawai Y."/>
            <person name="Waldron K.J."/>
            <person name="Allenby N.E.E."/>
            <person name="Wu L.J."/>
            <person name="Hall M.J."/>
            <person name="Errington J."/>
        </authorList>
    </citation>
    <scope>NUCLEOTIDE SEQUENCE</scope>
    <source>
        <strain evidence="2">MDA8-470</strain>
    </source>
</reference>
<dbReference type="EMBL" id="CP098740">
    <property type="protein sequence ID" value="UZK53022.1"/>
    <property type="molecule type" value="Genomic_DNA"/>
</dbReference>
<evidence type="ECO:0008006" key="4">
    <source>
        <dbReference type="Google" id="ProtNLM"/>
    </source>
</evidence>
<keyword evidence="3" id="KW-1185">Reference proteome</keyword>
<gene>
    <name evidence="2" type="ORF">NEH16_01800</name>
</gene>
<proteinExistence type="predicted"/>
<feature type="compositionally biased region" description="Basic and acidic residues" evidence="1">
    <location>
        <begin position="30"/>
        <end position="42"/>
    </location>
</feature>
<evidence type="ECO:0000313" key="3">
    <source>
        <dbReference type="Proteomes" id="UP001164963"/>
    </source>
</evidence>
<evidence type="ECO:0000256" key="1">
    <source>
        <dbReference type="SAM" id="MobiDB-lite"/>
    </source>
</evidence>
<sequence length="59" mass="6340">MGRHAEIARALAMRAKAAKLKSDGAALGDESLKAEGRRRETAGRIAQAEANAARRTDRH</sequence>
<protein>
    <recommendedName>
        <fullName evidence="4">CsbD family protein</fullName>
    </recommendedName>
</protein>